<organism evidence="1 2">
    <name type="scientific">[Clostridium] hylemonae DSM 15053</name>
    <dbReference type="NCBI Taxonomy" id="553973"/>
    <lineage>
        <taxon>Bacteria</taxon>
        <taxon>Bacillati</taxon>
        <taxon>Bacillota</taxon>
        <taxon>Clostridia</taxon>
        <taxon>Lachnospirales</taxon>
        <taxon>Lachnospiraceae</taxon>
    </lineage>
</organism>
<dbReference type="InterPro" id="IPR047755">
    <property type="entry name" value="OrtA"/>
</dbReference>
<reference evidence="1" key="1">
    <citation type="submission" date="2009-02" db="EMBL/GenBank/DDBJ databases">
        <authorList>
            <person name="Fulton L."/>
            <person name="Clifton S."/>
            <person name="Fulton B."/>
            <person name="Xu J."/>
            <person name="Minx P."/>
            <person name="Pepin K.H."/>
            <person name="Johnson M."/>
            <person name="Bhonagiri V."/>
            <person name="Nash W.E."/>
            <person name="Mardis E.R."/>
            <person name="Wilson R.K."/>
        </authorList>
    </citation>
    <scope>NUCLEOTIDE SEQUENCE [LARGE SCALE GENOMIC DNA]</scope>
    <source>
        <strain evidence="1">DSM 15053</strain>
    </source>
</reference>
<gene>
    <name evidence="1" type="ORF">CLOHYLEM_07369</name>
</gene>
<comment type="caution">
    <text evidence="1">The sequence shown here is derived from an EMBL/GenBank/DDBJ whole genome shotgun (WGS) entry which is preliminary data.</text>
</comment>
<evidence type="ECO:0000313" key="2">
    <source>
        <dbReference type="Proteomes" id="UP000004893"/>
    </source>
</evidence>
<dbReference type="eggNOG" id="ENOG503315M">
    <property type="taxonomic scope" value="Bacteria"/>
</dbReference>
<proteinExistence type="predicted"/>
<dbReference type="STRING" id="553973.CLOHYLEM_07369"/>
<dbReference type="AlphaFoldDB" id="C0C5I3"/>
<evidence type="ECO:0008006" key="3">
    <source>
        <dbReference type="Google" id="ProtNLM"/>
    </source>
</evidence>
<dbReference type="OrthoDB" id="3712030at2"/>
<evidence type="ECO:0000313" key="1">
    <source>
        <dbReference type="EMBL" id="EEG72367.1"/>
    </source>
</evidence>
<protein>
    <recommendedName>
        <fullName evidence="3">2-amino-4-ketopentanoate thiolase</fullName>
    </recommendedName>
</protein>
<dbReference type="EMBL" id="ABYI02000041">
    <property type="protein sequence ID" value="EEG72367.1"/>
    <property type="molecule type" value="Genomic_DNA"/>
</dbReference>
<dbReference type="HOGENOM" id="CLU_2286677_0_0_9"/>
<dbReference type="Pfam" id="PF22010">
    <property type="entry name" value="OrtA"/>
    <property type="match status" value="1"/>
</dbReference>
<keyword evidence="2" id="KW-1185">Reference proteome</keyword>
<sequence length="105" mass="12009">MKQTAKKNDWVRIMQIILTPDERLDSLPESTKKVPLKCWINGFLLDDTAEAGDNVTIETLIGRQVSGTLYEAWPQYEHGFGRQQPALIHAGNEVRRLMKEADKNE</sequence>
<name>C0C5I3_9FIRM</name>
<reference evidence="1" key="2">
    <citation type="submission" date="2013-06" db="EMBL/GenBank/DDBJ databases">
        <title>Draft genome sequence of Clostridium hylemonae (DSM 15053).</title>
        <authorList>
            <person name="Sudarsanam P."/>
            <person name="Ley R."/>
            <person name="Guruge J."/>
            <person name="Turnbaugh P.J."/>
            <person name="Mahowald M."/>
            <person name="Liep D."/>
            <person name="Gordon J."/>
        </authorList>
    </citation>
    <scope>NUCLEOTIDE SEQUENCE</scope>
    <source>
        <strain evidence="1">DSM 15053</strain>
    </source>
</reference>
<dbReference type="NCBIfam" id="NF040739">
    <property type="entry name" value="ornith_OrtA"/>
    <property type="match status" value="1"/>
</dbReference>
<dbReference type="Proteomes" id="UP000004893">
    <property type="component" value="Unassembled WGS sequence"/>
</dbReference>
<accession>C0C5I3</accession>
<dbReference type="RefSeq" id="WP_006444714.1">
    <property type="nucleotide sequence ID" value="NZ_CP036524.1"/>
</dbReference>